<dbReference type="InterPro" id="IPR022764">
    <property type="entry name" value="Peptidase_S54_rhomboid_dom"/>
</dbReference>
<dbReference type="GO" id="GO:0016020">
    <property type="term" value="C:membrane"/>
    <property type="evidence" value="ECO:0007669"/>
    <property type="project" value="UniProtKB-SubCell"/>
</dbReference>
<dbReference type="AlphaFoldDB" id="A0A9P4MRK9"/>
<comment type="subcellular location">
    <subcellularLocation>
        <location evidence="1">Membrane</location>
        <topology evidence="1">Multi-pass membrane protein</topology>
    </subcellularLocation>
</comment>
<dbReference type="GO" id="GO:0004252">
    <property type="term" value="F:serine-type endopeptidase activity"/>
    <property type="evidence" value="ECO:0007669"/>
    <property type="project" value="InterPro"/>
</dbReference>
<dbReference type="Gene3D" id="1.20.1540.10">
    <property type="entry name" value="Rhomboid-like"/>
    <property type="match status" value="1"/>
</dbReference>
<gene>
    <name evidence="11" type="ORF">GQ43DRAFT_441937</name>
</gene>
<feature type="signal peptide" evidence="9">
    <location>
        <begin position="1"/>
        <end position="18"/>
    </location>
</feature>
<sequence length="612" mass="68506">MSNVLLPVALLRPSCLLAVRPGSVSVTQQWNAVSIAFGRHFSSQKPYLRPYLRLRPILQLYNSSLPQFHLRSFSTTLHPRASVNKSSQITLPSAPELPKKKRQVRIGPLPCGEVSPKTIESIFGRRISPADGNGVLRILHHRRISGSLADYGVDNLSNKFRGLTPELATRGLEWLRNAFPVDEARAAEEWAEREANRISYELWLQEEEGGKKEENPEAAWQQIQEEKKRVYHTGMLHHGPSVLEQSIQEKRKKRLEAAAKRAEEKEARKAKERELIASGQYVRSPGGTALVKPGQTTYVDVFGREQVDERKKWTEHFAKMSETPFKSEEEMLKSKTIFQRLYPMTVFGIIVFGLSYAFATTYTPPLESYRLLRDISPALATTGTILFLNALVLLAWRRKPWWPTMTKYFMNVPGYPRPAQAVLNTFSHIKFDHFFANMLWLMTVGVLCHDLVGRGTFVGAYVASGIMGSLATLYSANLGLIPISIHTLGASAAMYGITTLFLLVTQQQSIKIPFLKDAEVGFWPKALWVVILGMEVRGAMRGKGKLDHASHLGGILAGGIIAGWMRWREGNGGEKIGGEQKGSPVDVVGLFKEEAEGVKNVFKDIKGDGERK</sequence>
<dbReference type="GO" id="GO:0006465">
    <property type="term" value="P:signal peptide processing"/>
    <property type="evidence" value="ECO:0007669"/>
    <property type="project" value="TreeGrafter"/>
</dbReference>
<feature type="coiled-coil region" evidence="7">
    <location>
        <begin position="245"/>
        <end position="275"/>
    </location>
</feature>
<evidence type="ECO:0000256" key="6">
    <source>
        <dbReference type="ARBA" id="ARBA00023136"/>
    </source>
</evidence>
<evidence type="ECO:0000256" key="7">
    <source>
        <dbReference type="SAM" id="Coils"/>
    </source>
</evidence>
<dbReference type="OrthoDB" id="10260614at2759"/>
<dbReference type="Proteomes" id="UP000799536">
    <property type="component" value="Unassembled WGS sequence"/>
</dbReference>
<feature type="domain" description="Peptidase S54 rhomboid" evidence="10">
    <location>
        <begin position="422"/>
        <end position="567"/>
    </location>
</feature>
<reference evidence="11" key="1">
    <citation type="journal article" date="2020" name="Stud. Mycol.">
        <title>101 Dothideomycetes genomes: a test case for predicting lifestyles and emergence of pathogens.</title>
        <authorList>
            <person name="Haridas S."/>
            <person name="Albert R."/>
            <person name="Binder M."/>
            <person name="Bloem J."/>
            <person name="Labutti K."/>
            <person name="Salamov A."/>
            <person name="Andreopoulos B."/>
            <person name="Baker S."/>
            <person name="Barry K."/>
            <person name="Bills G."/>
            <person name="Bluhm B."/>
            <person name="Cannon C."/>
            <person name="Castanera R."/>
            <person name="Culley D."/>
            <person name="Daum C."/>
            <person name="Ezra D."/>
            <person name="Gonzalez J."/>
            <person name="Henrissat B."/>
            <person name="Kuo A."/>
            <person name="Liang C."/>
            <person name="Lipzen A."/>
            <person name="Lutzoni F."/>
            <person name="Magnuson J."/>
            <person name="Mondo S."/>
            <person name="Nolan M."/>
            <person name="Ohm R."/>
            <person name="Pangilinan J."/>
            <person name="Park H.-J."/>
            <person name="Ramirez L."/>
            <person name="Alfaro M."/>
            <person name="Sun H."/>
            <person name="Tritt A."/>
            <person name="Yoshinaga Y."/>
            <person name="Zwiers L.-H."/>
            <person name="Turgeon B."/>
            <person name="Goodwin S."/>
            <person name="Spatafora J."/>
            <person name="Crous P."/>
            <person name="Grigoriev I."/>
        </authorList>
    </citation>
    <scope>NUCLEOTIDE SEQUENCE</scope>
    <source>
        <strain evidence="11">ATCC 74209</strain>
    </source>
</reference>
<dbReference type="InterPro" id="IPR035952">
    <property type="entry name" value="Rhomboid-like_sf"/>
</dbReference>
<comment type="similarity">
    <text evidence="2">Belongs to the peptidase S54 family.</text>
</comment>
<keyword evidence="9" id="KW-0732">Signal</keyword>
<evidence type="ECO:0000256" key="3">
    <source>
        <dbReference type="ARBA" id="ARBA00022692"/>
    </source>
</evidence>
<dbReference type="Pfam" id="PF01694">
    <property type="entry name" value="Rhomboid"/>
    <property type="match status" value="1"/>
</dbReference>
<name>A0A9P4MRK9_9PLEO</name>
<evidence type="ECO:0000313" key="12">
    <source>
        <dbReference type="Proteomes" id="UP000799536"/>
    </source>
</evidence>
<dbReference type="PANTHER" id="PTHR43731">
    <property type="entry name" value="RHOMBOID PROTEASE"/>
    <property type="match status" value="1"/>
</dbReference>
<evidence type="ECO:0000256" key="2">
    <source>
        <dbReference type="ARBA" id="ARBA00009045"/>
    </source>
</evidence>
<evidence type="ECO:0000256" key="1">
    <source>
        <dbReference type="ARBA" id="ARBA00004141"/>
    </source>
</evidence>
<evidence type="ECO:0000256" key="9">
    <source>
        <dbReference type="SAM" id="SignalP"/>
    </source>
</evidence>
<comment type="caution">
    <text evidence="11">The sequence shown here is derived from an EMBL/GenBank/DDBJ whole genome shotgun (WGS) entry which is preliminary data.</text>
</comment>
<accession>A0A9P4MRK9</accession>
<feature type="transmembrane region" description="Helical" evidence="8">
    <location>
        <begin position="375"/>
        <end position="396"/>
    </location>
</feature>
<keyword evidence="12" id="KW-1185">Reference proteome</keyword>
<protein>
    <recommendedName>
        <fullName evidence="10">Peptidase S54 rhomboid domain-containing protein</fullName>
    </recommendedName>
</protein>
<evidence type="ECO:0000256" key="8">
    <source>
        <dbReference type="SAM" id="Phobius"/>
    </source>
</evidence>
<keyword evidence="5 8" id="KW-1133">Transmembrane helix</keyword>
<proteinExistence type="inferred from homology"/>
<evidence type="ECO:0000313" key="11">
    <source>
        <dbReference type="EMBL" id="KAF2200047.1"/>
    </source>
</evidence>
<evidence type="ECO:0000259" key="10">
    <source>
        <dbReference type="Pfam" id="PF01694"/>
    </source>
</evidence>
<dbReference type="EMBL" id="ML994042">
    <property type="protein sequence ID" value="KAF2200047.1"/>
    <property type="molecule type" value="Genomic_DNA"/>
</dbReference>
<dbReference type="InterPro" id="IPR050925">
    <property type="entry name" value="Rhomboid_protease_S54"/>
</dbReference>
<dbReference type="PANTHER" id="PTHR43731:SF14">
    <property type="entry name" value="PRESENILIN-ASSOCIATED RHOMBOID-LIKE PROTEIN, MITOCHONDRIAL"/>
    <property type="match status" value="1"/>
</dbReference>
<keyword evidence="6 8" id="KW-0472">Membrane</keyword>
<evidence type="ECO:0000256" key="5">
    <source>
        <dbReference type="ARBA" id="ARBA00022989"/>
    </source>
</evidence>
<feature type="transmembrane region" description="Helical" evidence="8">
    <location>
        <begin position="459"/>
        <end position="477"/>
    </location>
</feature>
<feature type="transmembrane region" description="Helical" evidence="8">
    <location>
        <begin position="483"/>
        <end position="504"/>
    </location>
</feature>
<keyword evidence="7" id="KW-0175">Coiled coil</keyword>
<feature type="transmembrane region" description="Helical" evidence="8">
    <location>
        <begin position="341"/>
        <end position="363"/>
    </location>
</feature>
<organism evidence="11 12">
    <name type="scientific">Delitschia confertaspora ATCC 74209</name>
    <dbReference type="NCBI Taxonomy" id="1513339"/>
    <lineage>
        <taxon>Eukaryota</taxon>
        <taxon>Fungi</taxon>
        <taxon>Dikarya</taxon>
        <taxon>Ascomycota</taxon>
        <taxon>Pezizomycotina</taxon>
        <taxon>Dothideomycetes</taxon>
        <taxon>Pleosporomycetidae</taxon>
        <taxon>Pleosporales</taxon>
        <taxon>Delitschiaceae</taxon>
        <taxon>Delitschia</taxon>
    </lineage>
</organism>
<feature type="chain" id="PRO_5040123600" description="Peptidase S54 rhomboid domain-containing protein" evidence="9">
    <location>
        <begin position="19"/>
        <end position="612"/>
    </location>
</feature>
<keyword evidence="3 8" id="KW-0812">Transmembrane</keyword>
<keyword evidence="4" id="KW-0378">Hydrolase</keyword>
<dbReference type="SUPFAM" id="SSF144091">
    <property type="entry name" value="Rhomboid-like"/>
    <property type="match status" value="1"/>
</dbReference>
<evidence type="ECO:0000256" key="4">
    <source>
        <dbReference type="ARBA" id="ARBA00022801"/>
    </source>
</evidence>